<accession>A0A0C9VG34</accession>
<keyword evidence="3" id="KW-1185">Reference proteome</keyword>
<proteinExistence type="predicted"/>
<dbReference type="Gene3D" id="1.10.510.10">
    <property type="entry name" value="Transferase(Phosphotransferase) domain 1"/>
    <property type="match status" value="1"/>
</dbReference>
<evidence type="ECO:0000313" key="2">
    <source>
        <dbReference type="EMBL" id="KIJ36580.1"/>
    </source>
</evidence>
<dbReference type="OrthoDB" id="541276at2759"/>
<protein>
    <recommendedName>
        <fullName evidence="1">Protein kinase domain-containing protein</fullName>
    </recommendedName>
</protein>
<dbReference type="InterPro" id="IPR000719">
    <property type="entry name" value="Prot_kinase_dom"/>
</dbReference>
<dbReference type="GO" id="GO:0004672">
    <property type="term" value="F:protein kinase activity"/>
    <property type="evidence" value="ECO:0007669"/>
    <property type="project" value="InterPro"/>
</dbReference>
<dbReference type="InterPro" id="IPR011009">
    <property type="entry name" value="Kinase-like_dom_sf"/>
</dbReference>
<sequence length="57" mass="6490">MLDTKENWRRKTGVTLPLKAPEMLIGPNEAPHYELRKPADLWTIGLTLYDMTFGTAS</sequence>
<dbReference type="AlphaFoldDB" id="A0A0C9VG34"/>
<reference evidence="2 3" key="1">
    <citation type="submission" date="2014-06" db="EMBL/GenBank/DDBJ databases">
        <title>Evolutionary Origins and Diversification of the Mycorrhizal Mutualists.</title>
        <authorList>
            <consortium name="DOE Joint Genome Institute"/>
            <consortium name="Mycorrhizal Genomics Consortium"/>
            <person name="Kohler A."/>
            <person name="Kuo A."/>
            <person name="Nagy L.G."/>
            <person name="Floudas D."/>
            <person name="Copeland A."/>
            <person name="Barry K.W."/>
            <person name="Cichocki N."/>
            <person name="Veneault-Fourrey C."/>
            <person name="LaButti K."/>
            <person name="Lindquist E.A."/>
            <person name="Lipzen A."/>
            <person name="Lundell T."/>
            <person name="Morin E."/>
            <person name="Murat C."/>
            <person name="Riley R."/>
            <person name="Ohm R."/>
            <person name="Sun H."/>
            <person name="Tunlid A."/>
            <person name="Henrissat B."/>
            <person name="Grigoriev I.V."/>
            <person name="Hibbett D.S."/>
            <person name="Martin F."/>
        </authorList>
    </citation>
    <scope>NUCLEOTIDE SEQUENCE [LARGE SCALE GENOMIC DNA]</scope>
    <source>
        <strain evidence="2 3">SS14</strain>
    </source>
</reference>
<dbReference type="Proteomes" id="UP000054279">
    <property type="component" value="Unassembled WGS sequence"/>
</dbReference>
<organism evidence="2 3">
    <name type="scientific">Sphaerobolus stellatus (strain SS14)</name>
    <dbReference type="NCBI Taxonomy" id="990650"/>
    <lineage>
        <taxon>Eukaryota</taxon>
        <taxon>Fungi</taxon>
        <taxon>Dikarya</taxon>
        <taxon>Basidiomycota</taxon>
        <taxon>Agaricomycotina</taxon>
        <taxon>Agaricomycetes</taxon>
        <taxon>Phallomycetidae</taxon>
        <taxon>Geastrales</taxon>
        <taxon>Sphaerobolaceae</taxon>
        <taxon>Sphaerobolus</taxon>
    </lineage>
</organism>
<gene>
    <name evidence="2" type="ORF">M422DRAFT_34156</name>
</gene>
<dbReference type="GO" id="GO:0005524">
    <property type="term" value="F:ATP binding"/>
    <property type="evidence" value="ECO:0007669"/>
    <property type="project" value="InterPro"/>
</dbReference>
<evidence type="ECO:0000313" key="3">
    <source>
        <dbReference type="Proteomes" id="UP000054279"/>
    </source>
</evidence>
<feature type="domain" description="Protein kinase" evidence="1">
    <location>
        <begin position="1"/>
        <end position="57"/>
    </location>
</feature>
<dbReference type="SUPFAM" id="SSF56112">
    <property type="entry name" value="Protein kinase-like (PK-like)"/>
    <property type="match status" value="1"/>
</dbReference>
<evidence type="ECO:0000259" key="1">
    <source>
        <dbReference type="PROSITE" id="PS50011"/>
    </source>
</evidence>
<name>A0A0C9VG34_SPHS4</name>
<dbReference type="EMBL" id="KN837176">
    <property type="protein sequence ID" value="KIJ36580.1"/>
    <property type="molecule type" value="Genomic_DNA"/>
</dbReference>
<dbReference type="PROSITE" id="PS50011">
    <property type="entry name" value="PROTEIN_KINASE_DOM"/>
    <property type="match status" value="1"/>
</dbReference>
<dbReference type="HOGENOM" id="CLU_2997949_0_0_1"/>